<feature type="region of interest" description="Disordered" evidence="1">
    <location>
        <begin position="175"/>
        <end position="219"/>
    </location>
</feature>
<organism evidence="2">
    <name type="scientific">Zea mays</name>
    <name type="common">Maize</name>
    <dbReference type="NCBI Taxonomy" id="4577"/>
    <lineage>
        <taxon>Eukaryota</taxon>
        <taxon>Viridiplantae</taxon>
        <taxon>Streptophyta</taxon>
        <taxon>Embryophyta</taxon>
        <taxon>Tracheophyta</taxon>
        <taxon>Spermatophyta</taxon>
        <taxon>Magnoliopsida</taxon>
        <taxon>Liliopsida</taxon>
        <taxon>Poales</taxon>
        <taxon>Poaceae</taxon>
        <taxon>PACMAD clade</taxon>
        <taxon>Panicoideae</taxon>
        <taxon>Andropogonodae</taxon>
        <taxon>Andropogoneae</taxon>
        <taxon>Tripsacinae</taxon>
        <taxon>Zea</taxon>
    </lineage>
</organism>
<feature type="region of interest" description="Disordered" evidence="1">
    <location>
        <begin position="1"/>
        <end position="116"/>
    </location>
</feature>
<evidence type="ECO:0000256" key="1">
    <source>
        <dbReference type="SAM" id="MobiDB-lite"/>
    </source>
</evidence>
<reference evidence="2" key="1">
    <citation type="journal article" date="2009" name="PLoS Genet.">
        <title>Sequencing, mapping, and analysis of 27,455 maize full-length cDNAs.</title>
        <authorList>
            <person name="Soderlund C."/>
            <person name="Descour A."/>
            <person name="Kudrna D."/>
            <person name="Bomhoff M."/>
            <person name="Boyd L."/>
            <person name="Currie J."/>
            <person name="Angelova A."/>
            <person name="Collura K."/>
            <person name="Wissotski M."/>
            <person name="Ashley E."/>
            <person name="Morrow D."/>
            <person name="Fernandes J."/>
            <person name="Walbot V."/>
            <person name="Yu Y."/>
        </authorList>
    </citation>
    <scope>NUCLEOTIDE SEQUENCE</scope>
    <source>
        <strain evidence="2">B73</strain>
    </source>
</reference>
<feature type="compositionally biased region" description="Basic residues" evidence="1">
    <location>
        <begin position="107"/>
        <end position="116"/>
    </location>
</feature>
<feature type="compositionally biased region" description="Basic and acidic residues" evidence="1">
    <location>
        <begin position="30"/>
        <end position="42"/>
    </location>
</feature>
<feature type="compositionally biased region" description="Basic residues" evidence="1">
    <location>
        <begin position="1"/>
        <end position="25"/>
    </location>
</feature>
<feature type="compositionally biased region" description="Basic residues" evidence="1">
    <location>
        <begin position="73"/>
        <end position="85"/>
    </location>
</feature>
<dbReference type="AlphaFoldDB" id="C4J4E7"/>
<proteinExistence type="evidence at transcript level"/>
<accession>C4J4E7</accession>
<dbReference type="EMBL" id="BT085694">
    <property type="protein sequence ID" value="ACR36047.1"/>
    <property type="molecule type" value="mRNA"/>
</dbReference>
<protein>
    <submittedName>
        <fullName evidence="2">Uncharacterized protein</fullName>
    </submittedName>
</protein>
<name>C4J4E7_MAIZE</name>
<feature type="compositionally biased region" description="Basic residues" evidence="1">
    <location>
        <begin position="51"/>
        <end position="62"/>
    </location>
</feature>
<evidence type="ECO:0000313" key="2">
    <source>
        <dbReference type="EMBL" id="ACR36047.1"/>
    </source>
</evidence>
<sequence>MEGHVRGRRRVRPGRRVQPQAHRRALLPGRLRERARPAEHQRRVGVPVAARPRRARHAHGVHGRGERGAQRQLLRRPGRRRRPRGRAQGAPRGVQGVLVQGPDGPVQRRRHPGRVRRRAVRRRARGVGVPRVAPAAHAAAVHEHRDRGVPRHAARRRGGFLGRERRAGRFHGAERLALGAHRRRQQHRQEVPDGDHAREQCLHRGRELPCESHEEWSGR</sequence>
<feature type="compositionally biased region" description="Basic and acidic residues" evidence="1">
    <location>
        <begin position="187"/>
        <end position="219"/>
    </location>
</feature>